<dbReference type="PANTHER" id="PTHR12191">
    <property type="entry name" value="SOLUTE CARRIER FAMILY 39"/>
    <property type="match status" value="1"/>
</dbReference>
<organism evidence="7">
    <name type="scientific">Iconisemion striatum</name>
    <dbReference type="NCBI Taxonomy" id="60296"/>
    <lineage>
        <taxon>Eukaryota</taxon>
        <taxon>Metazoa</taxon>
        <taxon>Chordata</taxon>
        <taxon>Craniata</taxon>
        <taxon>Vertebrata</taxon>
        <taxon>Euteleostomi</taxon>
        <taxon>Actinopterygii</taxon>
        <taxon>Neopterygii</taxon>
        <taxon>Teleostei</taxon>
        <taxon>Neoteleostei</taxon>
        <taxon>Acanthomorphata</taxon>
        <taxon>Ovalentaria</taxon>
        <taxon>Atherinomorphae</taxon>
        <taxon>Cyprinodontiformes</taxon>
        <taxon>Nothobranchiidae</taxon>
        <taxon>Iconisemion</taxon>
    </lineage>
</organism>
<accession>A0A1A7YI06</accession>
<reference evidence="7" key="2">
    <citation type="submission" date="2016-06" db="EMBL/GenBank/DDBJ databases">
        <title>The genome of a short-lived fish provides insights into sex chromosome evolution and the genetic control of aging.</title>
        <authorList>
            <person name="Reichwald K."/>
            <person name="Felder M."/>
            <person name="Petzold A."/>
            <person name="Koch P."/>
            <person name="Groth M."/>
            <person name="Platzer M."/>
        </authorList>
    </citation>
    <scope>NUCLEOTIDE SEQUENCE</scope>
    <source>
        <tissue evidence="7">Brain</tissue>
    </source>
</reference>
<proteinExistence type="inferred from homology"/>
<dbReference type="GO" id="GO:0140410">
    <property type="term" value="F:monoatomic cation:bicarbonate symporter activity"/>
    <property type="evidence" value="ECO:0007669"/>
    <property type="project" value="TreeGrafter"/>
</dbReference>
<keyword evidence="5 6" id="KW-0472">Membrane</keyword>
<keyword evidence="3 6" id="KW-0812">Transmembrane</keyword>
<comment type="subcellular location">
    <subcellularLocation>
        <location evidence="1">Membrane</location>
        <topology evidence="1">Multi-pass membrane protein</topology>
    </subcellularLocation>
</comment>
<evidence type="ECO:0000256" key="4">
    <source>
        <dbReference type="ARBA" id="ARBA00022989"/>
    </source>
</evidence>
<dbReference type="InterPro" id="IPR003689">
    <property type="entry name" value="ZIP"/>
</dbReference>
<evidence type="ECO:0000256" key="3">
    <source>
        <dbReference type="ARBA" id="ARBA00022692"/>
    </source>
</evidence>
<dbReference type="InterPro" id="IPR050799">
    <property type="entry name" value="ZIP_Transporter"/>
</dbReference>
<dbReference type="GO" id="GO:0030003">
    <property type="term" value="P:intracellular monoatomic cation homeostasis"/>
    <property type="evidence" value="ECO:0007669"/>
    <property type="project" value="TreeGrafter"/>
</dbReference>
<name>A0A1A7YI06_9TELE</name>
<evidence type="ECO:0000256" key="2">
    <source>
        <dbReference type="ARBA" id="ARBA00006939"/>
    </source>
</evidence>
<reference evidence="7" key="1">
    <citation type="submission" date="2016-05" db="EMBL/GenBank/DDBJ databases">
        <authorList>
            <person name="Lavstsen T."/>
            <person name="Jespersen J.S."/>
        </authorList>
    </citation>
    <scope>NUCLEOTIDE SEQUENCE</scope>
    <source>
        <tissue evidence="7">Brain</tissue>
    </source>
</reference>
<dbReference type="EMBL" id="HADX01007634">
    <property type="protein sequence ID" value="SBP29866.1"/>
    <property type="molecule type" value="Transcribed_RNA"/>
</dbReference>
<evidence type="ECO:0000256" key="6">
    <source>
        <dbReference type="SAM" id="Phobius"/>
    </source>
</evidence>
<dbReference type="GO" id="GO:0071578">
    <property type="term" value="P:zinc ion import across plasma membrane"/>
    <property type="evidence" value="ECO:0007669"/>
    <property type="project" value="TreeGrafter"/>
</dbReference>
<sequence length="63" mass="7128">MLMNFLSALTAFMGLYIGLFVSSNIEVQEWIFSVTAGIFLYLSLVEMLPEMCRVKTDRPTSDS</sequence>
<dbReference type="AlphaFoldDB" id="A0A1A7YI06"/>
<evidence type="ECO:0000256" key="5">
    <source>
        <dbReference type="ARBA" id="ARBA00023136"/>
    </source>
</evidence>
<dbReference type="GO" id="GO:0005385">
    <property type="term" value="F:zinc ion transmembrane transporter activity"/>
    <property type="evidence" value="ECO:0007669"/>
    <property type="project" value="TreeGrafter"/>
</dbReference>
<feature type="transmembrane region" description="Helical" evidence="6">
    <location>
        <begin position="30"/>
        <end position="48"/>
    </location>
</feature>
<evidence type="ECO:0000256" key="1">
    <source>
        <dbReference type="ARBA" id="ARBA00004141"/>
    </source>
</evidence>
<protein>
    <submittedName>
        <fullName evidence="7">Solute carrier family 39 (Zinc transporter), member 12</fullName>
    </submittedName>
</protein>
<comment type="similarity">
    <text evidence="2">Belongs to the ZIP transporter (TC 2.A.5) family.</text>
</comment>
<evidence type="ECO:0000313" key="7">
    <source>
        <dbReference type="EMBL" id="SBP29866.1"/>
    </source>
</evidence>
<dbReference type="Pfam" id="PF02535">
    <property type="entry name" value="Zip"/>
    <property type="match status" value="1"/>
</dbReference>
<keyword evidence="4 6" id="KW-1133">Transmembrane helix</keyword>
<gene>
    <name evidence="7" type="primary">SLC39A12</name>
</gene>
<dbReference type="PANTHER" id="PTHR12191:SF4">
    <property type="entry name" value="ZINC TRANSPORTER ZIP12"/>
    <property type="match status" value="1"/>
</dbReference>
<dbReference type="GO" id="GO:0005886">
    <property type="term" value="C:plasma membrane"/>
    <property type="evidence" value="ECO:0007669"/>
    <property type="project" value="TreeGrafter"/>
</dbReference>